<accession>A0ABU0CP91</accession>
<protein>
    <submittedName>
        <fullName evidence="1">Uncharacterized protein</fullName>
    </submittedName>
</protein>
<sequence>MDVTIEMKNTVENQHLARQIRSLNEDLENQIYIRFNENVTKIILEGNMIYIPDKKSLPQDSRITGVLRKKNRHYILKPKEKSKTVNLHLDSELVEELTRIRQHVRNKTQHEILLELFKKGLEQYHHEHASEASVDNNKKKQ</sequence>
<organism evidence="1 2">
    <name type="scientific">Caldalkalibacillus uzonensis</name>
    <dbReference type="NCBI Taxonomy" id="353224"/>
    <lineage>
        <taxon>Bacteria</taxon>
        <taxon>Bacillati</taxon>
        <taxon>Bacillota</taxon>
        <taxon>Bacilli</taxon>
        <taxon>Bacillales</taxon>
        <taxon>Bacillaceae</taxon>
        <taxon>Caldalkalibacillus</taxon>
    </lineage>
</organism>
<keyword evidence="2" id="KW-1185">Reference proteome</keyword>
<dbReference type="Proteomes" id="UP001232445">
    <property type="component" value="Unassembled WGS sequence"/>
</dbReference>
<dbReference type="EMBL" id="JAUSUQ010000003">
    <property type="protein sequence ID" value="MDQ0338228.1"/>
    <property type="molecule type" value="Genomic_DNA"/>
</dbReference>
<evidence type="ECO:0000313" key="1">
    <source>
        <dbReference type="EMBL" id="MDQ0338228.1"/>
    </source>
</evidence>
<name>A0ABU0CP91_9BACI</name>
<reference evidence="1 2" key="1">
    <citation type="submission" date="2023-07" db="EMBL/GenBank/DDBJ databases">
        <title>Genomic Encyclopedia of Type Strains, Phase IV (KMG-IV): sequencing the most valuable type-strain genomes for metagenomic binning, comparative biology and taxonomic classification.</title>
        <authorList>
            <person name="Goeker M."/>
        </authorList>
    </citation>
    <scope>NUCLEOTIDE SEQUENCE [LARGE SCALE GENOMIC DNA]</scope>
    <source>
        <strain evidence="1 2">DSM 17740</strain>
    </source>
</reference>
<gene>
    <name evidence="1" type="ORF">J2S00_001012</name>
</gene>
<evidence type="ECO:0000313" key="2">
    <source>
        <dbReference type="Proteomes" id="UP001232445"/>
    </source>
</evidence>
<comment type="caution">
    <text evidence="1">The sequence shown here is derived from an EMBL/GenBank/DDBJ whole genome shotgun (WGS) entry which is preliminary data.</text>
</comment>
<dbReference type="RefSeq" id="WP_307336249.1">
    <property type="nucleotide sequence ID" value="NZ_JAUSUQ010000003.1"/>
</dbReference>
<proteinExistence type="predicted"/>